<feature type="binding site" evidence="6">
    <location>
        <position position="34"/>
    </location>
    <ligand>
        <name>ATP</name>
        <dbReference type="ChEBI" id="CHEBI:30616"/>
    </ligand>
</feature>
<dbReference type="PROSITE" id="PS00108">
    <property type="entry name" value="PROTEIN_KINASE_ST"/>
    <property type="match status" value="1"/>
</dbReference>
<dbReference type="InterPro" id="IPR050339">
    <property type="entry name" value="CC_SR_Kinase"/>
</dbReference>
<dbReference type="InterPro" id="IPR000719">
    <property type="entry name" value="Prot_kinase_dom"/>
</dbReference>
<keyword evidence="7" id="KW-0723">Serine/threonine-protein kinase</keyword>
<keyword evidence="1" id="KW-0808">Transferase</keyword>
<feature type="non-terminal residue" evidence="9">
    <location>
        <position position="1"/>
    </location>
</feature>
<dbReference type="SUPFAM" id="SSF56112">
    <property type="entry name" value="Protein kinase-like (PK-like)"/>
    <property type="match status" value="1"/>
</dbReference>
<evidence type="ECO:0000313" key="10">
    <source>
        <dbReference type="Proteomes" id="UP000271241"/>
    </source>
</evidence>
<dbReference type="SMART" id="SM00220">
    <property type="entry name" value="S_TKc"/>
    <property type="match status" value="1"/>
</dbReference>
<evidence type="ECO:0000256" key="6">
    <source>
        <dbReference type="PROSITE-ProRule" id="PRU10141"/>
    </source>
</evidence>
<keyword evidence="10" id="KW-1185">Reference proteome</keyword>
<dbReference type="GO" id="GO:0004713">
    <property type="term" value="F:protein tyrosine kinase activity"/>
    <property type="evidence" value="ECO:0007669"/>
    <property type="project" value="TreeGrafter"/>
</dbReference>
<dbReference type="STRING" id="78915.A0A4P9XTD7"/>
<dbReference type="GO" id="GO:0005737">
    <property type="term" value="C:cytoplasm"/>
    <property type="evidence" value="ECO:0007669"/>
    <property type="project" value="TreeGrafter"/>
</dbReference>
<feature type="domain" description="Protein kinase" evidence="8">
    <location>
        <begin position="5"/>
        <end position="260"/>
    </location>
</feature>
<dbReference type="GO" id="GO:0005524">
    <property type="term" value="F:ATP binding"/>
    <property type="evidence" value="ECO:0007669"/>
    <property type="project" value="UniProtKB-UniRule"/>
</dbReference>
<evidence type="ECO:0000256" key="7">
    <source>
        <dbReference type="RuleBase" id="RU000304"/>
    </source>
</evidence>
<comment type="similarity">
    <text evidence="5">Belongs to the protein kinase superfamily. Ser/Thr protein kinase family. GCN2 subfamily.</text>
</comment>
<dbReference type="EMBL" id="KZ992514">
    <property type="protein sequence ID" value="RKP09435.1"/>
    <property type="molecule type" value="Genomic_DNA"/>
</dbReference>
<dbReference type="AlphaFoldDB" id="A0A4P9XTD7"/>
<dbReference type="GO" id="GO:0005634">
    <property type="term" value="C:nucleus"/>
    <property type="evidence" value="ECO:0007669"/>
    <property type="project" value="TreeGrafter"/>
</dbReference>
<evidence type="ECO:0000256" key="1">
    <source>
        <dbReference type="ARBA" id="ARBA00022679"/>
    </source>
</evidence>
<evidence type="ECO:0000313" key="9">
    <source>
        <dbReference type="EMBL" id="RKP09435.1"/>
    </source>
</evidence>
<dbReference type="Gene3D" id="1.10.510.10">
    <property type="entry name" value="Transferase(Phosphotransferase) domain 1"/>
    <property type="match status" value="1"/>
</dbReference>
<dbReference type="Proteomes" id="UP000271241">
    <property type="component" value="Unassembled WGS sequence"/>
</dbReference>
<dbReference type="GO" id="GO:0004674">
    <property type="term" value="F:protein serine/threonine kinase activity"/>
    <property type="evidence" value="ECO:0007669"/>
    <property type="project" value="UniProtKB-KW"/>
</dbReference>
<dbReference type="PROSITE" id="PS50011">
    <property type="entry name" value="PROTEIN_KINASE_DOM"/>
    <property type="match status" value="1"/>
</dbReference>
<dbReference type="InterPro" id="IPR008271">
    <property type="entry name" value="Ser/Thr_kinase_AS"/>
</dbReference>
<evidence type="ECO:0000256" key="4">
    <source>
        <dbReference type="ARBA" id="ARBA00022840"/>
    </source>
</evidence>
<accession>A0A4P9XTD7</accession>
<sequence length="260" mass="29380">FESHFTVERTLGSGEFSEAFAARFKDDKRLYAVKRTKFPYAGLRDRQRQLNEVEILWRIGQHPHCICLVDAWEQMGHLYLQMELCSGGSLKEHMDAQCANDKLAETEIWDMFADMVAGLKHIHDLGILHLDLKPANVLLDDNGRLRIGDFGLAVMEPLSRDIEREGDREYIAPEILDGKYGRPADVFSLGLIVLEMAANVVLPDNGLPWRKLRNGDLSDCDFTGTSTLLVTCIRHMLNPVPSKRPTVTDLTDKLQKACSV</sequence>
<proteinExistence type="inferred from homology"/>
<dbReference type="PANTHER" id="PTHR11042:SF190">
    <property type="entry name" value="MITOSIS INHIBITOR PROTEIN KINASE MIK1"/>
    <property type="match status" value="1"/>
</dbReference>
<evidence type="ECO:0000259" key="8">
    <source>
        <dbReference type="PROSITE" id="PS50011"/>
    </source>
</evidence>
<dbReference type="Gene3D" id="3.30.200.20">
    <property type="entry name" value="Phosphorylase Kinase, domain 1"/>
    <property type="match status" value="1"/>
</dbReference>
<keyword evidence="2 6" id="KW-0547">Nucleotide-binding</keyword>
<dbReference type="PANTHER" id="PTHR11042">
    <property type="entry name" value="EUKARYOTIC TRANSLATION INITIATION FACTOR 2-ALPHA KINASE EIF2-ALPHA KINASE -RELATED"/>
    <property type="match status" value="1"/>
</dbReference>
<dbReference type="InterPro" id="IPR017441">
    <property type="entry name" value="Protein_kinase_ATP_BS"/>
</dbReference>
<reference evidence="10" key="1">
    <citation type="journal article" date="2018" name="Nat. Microbiol.">
        <title>Leveraging single-cell genomics to expand the fungal tree of life.</title>
        <authorList>
            <person name="Ahrendt S.R."/>
            <person name="Quandt C.A."/>
            <person name="Ciobanu D."/>
            <person name="Clum A."/>
            <person name="Salamov A."/>
            <person name="Andreopoulos B."/>
            <person name="Cheng J.F."/>
            <person name="Woyke T."/>
            <person name="Pelin A."/>
            <person name="Henrissat B."/>
            <person name="Reynolds N.K."/>
            <person name="Benny G.L."/>
            <person name="Smith M.E."/>
            <person name="James T.Y."/>
            <person name="Grigoriev I.V."/>
        </authorList>
    </citation>
    <scope>NUCLEOTIDE SEQUENCE [LARGE SCALE GENOMIC DNA]</scope>
    <source>
        <strain evidence="10">RSA 1356</strain>
    </source>
</reference>
<gene>
    <name evidence="9" type="ORF">THASP1DRAFT_14263</name>
</gene>
<dbReference type="OrthoDB" id="5337378at2759"/>
<evidence type="ECO:0000256" key="5">
    <source>
        <dbReference type="ARBA" id="ARBA00037982"/>
    </source>
</evidence>
<dbReference type="InterPro" id="IPR011009">
    <property type="entry name" value="Kinase-like_dom_sf"/>
</dbReference>
<dbReference type="GO" id="GO:0110031">
    <property type="term" value="P:negative regulation of G2/MI transition of meiotic cell cycle"/>
    <property type="evidence" value="ECO:0007669"/>
    <property type="project" value="TreeGrafter"/>
</dbReference>
<organism evidence="9 10">
    <name type="scientific">Thamnocephalis sphaerospora</name>
    <dbReference type="NCBI Taxonomy" id="78915"/>
    <lineage>
        <taxon>Eukaryota</taxon>
        <taxon>Fungi</taxon>
        <taxon>Fungi incertae sedis</taxon>
        <taxon>Zoopagomycota</taxon>
        <taxon>Zoopagomycotina</taxon>
        <taxon>Zoopagomycetes</taxon>
        <taxon>Zoopagales</taxon>
        <taxon>Sigmoideomycetaceae</taxon>
        <taxon>Thamnocephalis</taxon>
    </lineage>
</organism>
<keyword evidence="3 9" id="KW-0418">Kinase</keyword>
<name>A0A4P9XTD7_9FUNG</name>
<dbReference type="Pfam" id="PF00069">
    <property type="entry name" value="Pkinase"/>
    <property type="match status" value="1"/>
</dbReference>
<keyword evidence="4 6" id="KW-0067">ATP-binding</keyword>
<evidence type="ECO:0000256" key="3">
    <source>
        <dbReference type="ARBA" id="ARBA00022777"/>
    </source>
</evidence>
<dbReference type="PROSITE" id="PS00107">
    <property type="entry name" value="PROTEIN_KINASE_ATP"/>
    <property type="match status" value="1"/>
</dbReference>
<protein>
    <submittedName>
        <fullName evidence="9">Kinase-like domain-containing protein</fullName>
    </submittedName>
</protein>
<evidence type="ECO:0000256" key="2">
    <source>
        <dbReference type="ARBA" id="ARBA00022741"/>
    </source>
</evidence>